<dbReference type="SUPFAM" id="SSF48403">
    <property type="entry name" value="Ankyrin repeat"/>
    <property type="match status" value="1"/>
</dbReference>
<dbReference type="PANTHER" id="PTHR24198:SF165">
    <property type="entry name" value="ANKYRIN REPEAT-CONTAINING PROTEIN-RELATED"/>
    <property type="match status" value="1"/>
</dbReference>
<dbReference type="GO" id="GO:0006629">
    <property type="term" value="P:lipid metabolic process"/>
    <property type="evidence" value="ECO:0007669"/>
    <property type="project" value="InterPro"/>
</dbReference>
<feature type="repeat" description="ANK" evidence="3">
    <location>
        <begin position="409"/>
        <end position="438"/>
    </location>
</feature>
<dbReference type="CDD" id="cd08578">
    <property type="entry name" value="GDPD_NUC-2_fungi"/>
    <property type="match status" value="1"/>
</dbReference>
<dbReference type="STRING" id="425265.A8QAL9"/>
<feature type="repeat" description="ANK" evidence="3">
    <location>
        <begin position="372"/>
        <end position="404"/>
    </location>
</feature>
<dbReference type="GO" id="GO:0008081">
    <property type="term" value="F:phosphoric diester hydrolase activity"/>
    <property type="evidence" value="ECO:0007669"/>
    <property type="project" value="InterPro"/>
</dbReference>
<dbReference type="EMBL" id="AAYY01000015">
    <property type="protein sequence ID" value="EDP41776.1"/>
    <property type="molecule type" value="Genomic_DNA"/>
</dbReference>
<dbReference type="InterPro" id="IPR002110">
    <property type="entry name" value="Ankyrin_rpt"/>
</dbReference>
<dbReference type="Pfam" id="PF25329">
    <property type="entry name" value="C2_GDE1"/>
    <property type="match status" value="1"/>
</dbReference>
<dbReference type="InterPro" id="IPR057506">
    <property type="entry name" value="C2_GPCPD1"/>
</dbReference>
<dbReference type="PROSITE" id="PS51704">
    <property type="entry name" value="GP_PDE"/>
    <property type="match status" value="1"/>
</dbReference>
<reference evidence="6 7" key="1">
    <citation type="journal article" date="2007" name="Proc. Natl. Acad. Sci. U.S.A.">
        <title>Dandruff-associated Malassezia genomes reveal convergent and divergent virulence traits shared with plant and human fungal pathogens.</title>
        <authorList>
            <person name="Xu J."/>
            <person name="Saunders C.W."/>
            <person name="Hu P."/>
            <person name="Grant R.A."/>
            <person name="Boekhout T."/>
            <person name="Kuramae E.E."/>
            <person name="Kronstad J.W."/>
            <person name="Deangelis Y.M."/>
            <person name="Reeder N.L."/>
            <person name="Johnstone K.R."/>
            <person name="Leland M."/>
            <person name="Fieno A.M."/>
            <person name="Begley W.M."/>
            <person name="Sun Y."/>
            <person name="Lacey M.P."/>
            <person name="Chaudhary T."/>
            <person name="Keough T."/>
            <person name="Chu L."/>
            <person name="Sears R."/>
            <person name="Yuan B."/>
            <person name="Dawson T.L.Jr."/>
        </authorList>
    </citation>
    <scope>NUCLEOTIDE SEQUENCE [LARGE SCALE GENOMIC DNA]</scope>
    <source>
        <strain evidence="7">ATCC MYA-4612 / CBS 7966</strain>
    </source>
</reference>
<feature type="region of interest" description="Disordered" evidence="4">
    <location>
        <begin position="129"/>
        <end position="190"/>
    </location>
</feature>
<dbReference type="SMART" id="SM00248">
    <property type="entry name" value="ANK"/>
    <property type="match status" value="7"/>
</dbReference>
<dbReference type="Pfam" id="PF12796">
    <property type="entry name" value="Ank_2"/>
    <property type="match status" value="3"/>
</dbReference>
<gene>
    <name evidence="6" type="ORF">MGL_3778</name>
</gene>
<dbReference type="Pfam" id="PF03009">
    <property type="entry name" value="GDPD"/>
    <property type="match status" value="1"/>
</dbReference>
<feature type="compositionally biased region" description="Gly residues" evidence="4">
    <location>
        <begin position="146"/>
        <end position="156"/>
    </location>
</feature>
<dbReference type="InParanoid" id="A8QAL9"/>
<keyword evidence="2 3" id="KW-0040">ANK repeat</keyword>
<dbReference type="PROSITE" id="PS50297">
    <property type="entry name" value="ANK_REP_REGION"/>
    <property type="match status" value="2"/>
</dbReference>
<evidence type="ECO:0000259" key="5">
    <source>
        <dbReference type="PROSITE" id="PS51704"/>
    </source>
</evidence>
<dbReference type="SUPFAM" id="SSF51695">
    <property type="entry name" value="PLC-like phosphodiesterases"/>
    <property type="match status" value="1"/>
</dbReference>
<dbReference type="PROSITE" id="PS50088">
    <property type="entry name" value="ANK_REPEAT"/>
    <property type="match status" value="4"/>
</dbReference>
<keyword evidence="7" id="KW-1185">Reference proteome</keyword>
<comment type="caution">
    <text evidence="6">The sequence shown here is derived from an EMBL/GenBank/DDBJ whole genome shotgun (WGS) entry which is preliminary data.</text>
</comment>
<evidence type="ECO:0000256" key="1">
    <source>
        <dbReference type="ARBA" id="ARBA00022737"/>
    </source>
</evidence>
<dbReference type="RefSeq" id="XP_001728990.1">
    <property type="nucleotide sequence ID" value="XM_001728938.1"/>
</dbReference>
<dbReference type="Gene3D" id="1.25.40.20">
    <property type="entry name" value="Ankyrin repeat-containing domain"/>
    <property type="match status" value="2"/>
</dbReference>
<feature type="repeat" description="ANK" evidence="3">
    <location>
        <begin position="340"/>
        <end position="372"/>
    </location>
</feature>
<dbReference type="KEGG" id="mgl:MGL_3778"/>
<dbReference type="OrthoDB" id="1577640at2759"/>
<dbReference type="PANTHER" id="PTHR24198">
    <property type="entry name" value="ANKYRIN REPEAT AND PROTEIN KINASE DOMAIN-CONTAINING PROTEIN"/>
    <property type="match status" value="1"/>
</dbReference>
<feature type="repeat" description="ANK" evidence="3">
    <location>
        <begin position="229"/>
        <end position="261"/>
    </location>
</feature>
<evidence type="ECO:0000256" key="4">
    <source>
        <dbReference type="SAM" id="MobiDB-lite"/>
    </source>
</evidence>
<proteinExistence type="predicted"/>
<dbReference type="AlphaFoldDB" id="A8QAL9"/>
<dbReference type="InterPro" id="IPR036770">
    <property type="entry name" value="Ankyrin_rpt-contain_sf"/>
</dbReference>
<dbReference type="GeneID" id="5853297"/>
<protein>
    <recommendedName>
        <fullName evidence="5">GP-PDE domain-containing protein</fullName>
    </recommendedName>
</protein>
<dbReference type="OMA" id="LCTALNW"/>
<feature type="domain" description="GP-PDE" evidence="5">
    <location>
        <begin position="692"/>
        <end position="979"/>
    </location>
</feature>
<organism evidence="6 7">
    <name type="scientific">Malassezia globosa (strain ATCC MYA-4612 / CBS 7966)</name>
    <name type="common">Dandruff-associated fungus</name>
    <dbReference type="NCBI Taxonomy" id="425265"/>
    <lineage>
        <taxon>Eukaryota</taxon>
        <taxon>Fungi</taxon>
        <taxon>Dikarya</taxon>
        <taxon>Basidiomycota</taxon>
        <taxon>Ustilaginomycotina</taxon>
        <taxon>Malasseziomycetes</taxon>
        <taxon>Malasseziales</taxon>
        <taxon>Malasseziaceae</taxon>
        <taxon>Malassezia</taxon>
    </lineage>
</organism>
<sequence length="985" mass="106165">MTEMSDIASASILQLESLAEGHELPTTHFKNEMALLRGALSYAATNLPGGVLLPEEDPVDGLEFASERPLDFDAEQYSETKQNNVIAELEGQLANAVHEAHMDDAKRLLEQIRKHATDSLNQSLASNMEQGHVKHDASRDVSGAVEGKGNGGGGGDGDGDGDGDGKSTGAGAGASASTTEQDTREALEAPIRSSVSHQLWRALLTSSKDAVCAAIAADLPDYSFVDDINARTALHFSTCAGQLELCKACVEHGVDPRASDVYGREALAYAAIFGFEDIAKYLLSLPESRDTHDHVVEHVDLDGFSPLLHAIVRGRTGIVRILLDFCALTGRAMQGKMENSDLSPLATAAQCGLVDITRLLLEHGAKVEVNTEGLLPQTLAARAGHTECLRLLLDAKVDVNAVEKGTLCTPLFYAAEFGHAACVEMLLAAGASIDHVDEKGRHAVFYAAWHGWRECTRMLLAAHATAAAKGAAQQQRADAGVQPMAPASTIRISESHADMDTDLDAEGDGIPSLHLPPPIIPFRTYGHNYLDKHSLLCLSLSKHSIELHRQSVSDRPDMFPGLATSFKLVLTPRNTNAGAQAGIPHTIIFPMAEEREEASFQVADLEHFYLECEIFPTFGSARIAKTVLLPELLNGLESRSHVQLPLFDWHLNLIGHIHVVLECVRPYSSVQLQIGGHVETYWKSTLPSHNQPLTVSPLPYPNGTHDAQDTALYVTASSLSGEYLNVNVHFTKDLVPVVCASRRLPVPVWAPFVSQVTATEFADIAEKTGHTWHTNESESLAMNEWSAKLSTTLVSLETLLVTLPPSVNVALQIVFDADATVVPLNACIDATLHVVYDVARREKHRRRLFFSSTMPSACVALNWKQPNYAVFFINNATLDADAAVLSLPEEADPRQSSMAEAVRFAKGNNLLGVMLDTSILECVPELITAVKAAGLVLITLRRPSSNASATDATSFSEPGFLGPPALACHDAIDGFLEGNVIKCTK</sequence>
<evidence type="ECO:0000313" key="7">
    <source>
        <dbReference type="Proteomes" id="UP000008837"/>
    </source>
</evidence>
<evidence type="ECO:0000256" key="3">
    <source>
        <dbReference type="PROSITE-ProRule" id="PRU00023"/>
    </source>
</evidence>
<dbReference type="Proteomes" id="UP000008837">
    <property type="component" value="Unassembled WGS sequence"/>
</dbReference>
<dbReference type="VEuPathDB" id="FungiDB:MGL_3778"/>
<name>A8QAL9_MALGO</name>
<evidence type="ECO:0000313" key="6">
    <source>
        <dbReference type="EMBL" id="EDP41776.1"/>
    </source>
</evidence>
<dbReference type="Gene3D" id="3.20.20.190">
    <property type="entry name" value="Phosphatidylinositol (PI) phosphodiesterase"/>
    <property type="match status" value="1"/>
</dbReference>
<accession>A8QAL9</accession>
<evidence type="ECO:0000256" key="2">
    <source>
        <dbReference type="ARBA" id="ARBA00023043"/>
    </source>
</evidence>
<keyword evidence="1" id="KW-0677">Repeat</keyword>
<dbReference type="InterPro" id="IPR017946">
    <property type="entry name" value="PLC-like_Pdiesterase_TIM-brl"/>
</dbReference>
<dbReference type="InterPro" id="IPR030395">
    <property type="entry name" value="GP_PDE_dom"/>
</dbReference>